<dbReference type="Gene3D" id="2.40.50.140">
    <property type="entry name" value="Nucleic acid-binding proteins"/>
    <property type="match status" value="1"/>
</dbReference>
<dbReference type="Pfam" id="PF00575">
    <property type="entry name" value="S1"/>
    <property type="match status" value="1"/>
</dbReference>
<dbReference type="KEGG" id="bse:Bsel_1461"/>
<keyword evidence="2" id="KW-0479">Metal-binding</keyword>
<dbReference type="eggNOG" id="COG1530">
    <property type="taxonomic scope" value="Bacteria"/>
</dbReference>
<sequence>MKRTIAVHTGLTEARGAVIEDGRVTEWLMSPGPTRLETGMIITGQITDIHDGMDAAFIDIGSDKRGFLHKSELNRPDKGEDVPISRQVTKGAYLLLEVLRPGTDTKGPKLTEKISFSGKYAVYMPFSRYVAVSKKMSSESVRESWRAFGKERLQEDEGLIIRTNAEEEDPEVIDREIDLLRAKADEVKRAFLDQPIKAGAVHVDPSALAARISRDFLADEDTEVICDGRQLYEELVREREVMPLGASVSYTRENVARLYEFERMMMQTVRPYVWLPNGGSLLIEETEAMTVIDVNSGRFTGKENLRKTAYQTNLQAAKVIARELRLREVSGIILIDFIDMDTDDDRKDVLKTLRQGCKQDRTRVNVIGFTSLGLVEMTRKKSRMPIGEIMKEPCGCCGGTGRVDTANEQLYRVSEALQEAVQGKTESLWLDLNVRLYEALTSNQEDWASAIKARIGVRVYVTQSASDTPFQIRMTAESGEIEARLDREEKAWLKL</sequence>
<proteinExistence type="predicted"/>
<feature type="domain" description="S1 motif" evidence="6">
    <location>
        <begin position="39"/>
        <end position="119"/>
    </location>
</feature>
<dbReference type="PROSITE" id="PS50126">
    <property type="entry name" value="S1"/>
    <property type="match status" value="1"/>
</dbReference>
<protein>
    <submittedName>
        <fullName evidence="7">Ribonuclease, Rne/Rng family</fullName>
    </submittedName>
</protein>
<dbReference type="STRING" id="439292.Bsel_1461"/>
<dbReference type="InterPro" id="IPR003029">
    <property type="entry name" value="S1_domain"/>
</dbReference>
<dbReference type="GO" id="GO:0016787">
    <property type="term" value="F:hydrolase activity"/>
    <property type="evidence" value="ECO:0007669"/>
    <property type="project" value="UniProtKB-KW"/>
</dbReference>
<dbReference type="AlphaFoldDB" id="D6XT37"/>
<dbReference type="Proteomes" id="UP000000271">
    <property type="component" value="Chromosome"/>
</dbReference>
<dbReference type="InterPro" id="IPR012340">
    <property type="entry name" value="NA-bd_OB-fold"/>
</dbReference>
<keyword evidence="4" id="KW-0460">Magnesium</keyword>
<dbReference type="GO" id="GO:0005737">
    <property type="term" value="C:cytoplasm"/>
    <property type="evidence" value="ECO:0007669"/>
    <property type="project" value="TreeGrafter"/>
</dbReference>
<dbReference type="PANTHER" id="PTHR30001:SF0">
    <property type="entry name" value="RIBONUCLEASE G"/>
    <property type="match status" value="1"/>
</dbReference>
<dbReference type="GO" id="GO:0006364">
    <property type="term" value="P:rRNA processing"/>
    <property type="evidence" value="ECO:0007669"/>
    <property type="project" value="TreeGrafter"/>
</dbReference>
<dbReference type="Gene3D" id="3.40.1260.20">
    <property type="entry name" value="Ribonuclease E, catalytic domain"/>
    <property type="match status" value="1"/>
</dbReference>
<dbReference type="PANTHER" id="PTHR30001">
    <property type="entry name" value="RIBONUCLEASE"/>
    <property type="match status" value="1"/>
</dbReference>
<evidence type="ECO:0000256" key="5">
    <source>
        <dbReference type="ARBA" id="ARBA00022884"/>
    </source>
</evidence>
<dbReference type="RefSeq" id="WP_013172397.1">
    <property type="nucleotide sequence ID" value="NC_014219.1"/>
</dbReference>
<evidence type="ECO:0000313" key="7">
    <source>
        <dbReference type="EMBL" id="ADH98973.1"/>
    </source>
</evidence>
<gene>
    <name evidence="7" type="ordered locus">Bsel_1461</name>
</gene>
<dbReference type="Pfam" id="PF10150">
    <property type="entry name" value="RNase_E_G"/>
    <property type="match status" value="1"/>
</dbReference>
<evidence type="ECO:0000256" key="3">
    <source>
        <dbReference type="ARBA" id="ARBA00022801"/>
    </source>
</evidence>
<dbReference type="InterPro" id="IPR004659">
    <property type="entry name" value="RNase_E/G"/>
</dbReference>
<dbReference type="OrthoDB" id="9804278at2"/>
<organism evidence="7 8">
    <name type="scientific">Bacillus selenitireducens (strain ATCC 700615 / DSM 15326 / MLS10)</name>
    <dbReference type="NCBI Taxonomy" id="439292"/>
    <lineage>
        <taxon>Bacteria</taxon>
        <taxon>Bacillati</taxon>
        <taxon>Bacillota</taxon>
        <taxon>Bacilli</taxon>
        <taxon>Bacillales</taxon>
        <taxon>Bacillaceae</taxon>
        <taxon>Salisediminibacterium</taxon>
    </lineage>
</organism>
<dbReference type="GO" id="GO:0004540">
    <property type="term" value="F:RNA nuclease activity"/>
    <property type="evidence" value="ECO:0007669"/>
    <property type="project" value="InterPro"/>
</dbReference>
<dbReference type="HOGENOM" id="CLU_003468_5_3_9"/>
<dbReference type="SMART" id="SM00316">
    <property type="entry name" value="S1"/>
    <property type="match status" value="1"/>
</dbReference>
<evidence type="ECO:0000256" key="1">
    <source>
        <dbReference type="ARBA" id="ARBA00001946"/>
    </source>
</evidence>
<dbReference type="NCBIfam" id="TIGR00757">
    <property type="entry name" value="RNaseEG"/>
    <property type="match status" value="1"/>
</dbReference>
<keyword evidence="5" id="KW-0694">RNA-binding</keyword>
<dbReference type="SUPFAM" id="SSF50249">
    <property type="entry name" value="Nucleic acid-binding proteins"/>
    <property type="match status" value="1"/>
</dbReference>
<evidence type="ECO:0000256" key="4">
    <source>
        <dbReference type="ARBA" id="ARBA00022842"/>
    </source>
</evidence>
<dbReference type="GO" id="GO:0003723">
    <property type="term" value="F:RNA binding"/>
    <property type="evidence" value="ECO:0007669"/>
    <property type="project" value="UniProtKB-KW"/>
</dbReference>
<evidence type="ECO:0000256" key="2">
    <source>
        <dbReference type="ARBA" id="ARBA00022723"/>
    </source>
</evidence>
<dbReference type="CDD" id="cd04453">
    <property type="entry name" value="S1_RNase_E"/>
    <property type="match status" value="1"/>
</dbReference>
<keyword evidence="8" id="KW-1185">Reference proteome</keyword>
<comment type="cofactor">
    <cofactor evidence="1">
        <name>Mg(2+)</name>
        <dbReference type="ChEBI" id="CHEBI:18420"/>
    </cofactor>
</comment>
<evidence type="ECO:0000313" key="8">
    <source>
        <dbReference type="Proteomes" id="UP000000271"/>
    </source>
</evidence>
<evidence type="ECO:0000259" key="6">
    <source>
        <dbReference type="PROSITE" id="PS50126"/>
    </source>
</evidence>
<name>D6XT37_BACIE</name>
<accession>D6XT37</accession>
<dbReference type="EMBL" id="CP001791">
    <property type="protein sequence ID" value="ADH98973.1"/>
    <property type="molecule type" value="Genomic_DNA"/>
</dbReference>
<dbReference type="InterPro" id="IPR019307">
    <property type="entry name" value="RNA-bd_AU-1/RNase_E/G"/>
</dbReference>
<dbReference type="GO" id="GO:0046872">
    <property type="term" value="F:metal ion binding"/>
    <property type="evidence" value="ECO:0007669"/>
    <property type="project" value="UniProtKB-KW"/>
</dbReference>
<keyword evidence="3" id="KW-0378">Hydrolase</keyword>
<reference evidence="7" key="1">
    <citation type="submission" date="2009-10" db="EMBL/GenBank/DDBJ databases">
        <title>Complete sequence of Bacillus selenitireducens MLS10.</title>
        <authorList>
            <consortium name="US DOE Joint Genome Institute"/>
            <person name="Lucas S."/>
            <person name="Copeland A."/>
            <person name="Lapidus A."/>
            <person name="Glavina del Rio T."/>
            <person name="Dalin E."/>
            <person name="Tice H."/>
            <person name="Bruce D."/>
            <person name="Goodwin L."/>
            <person name="Pitluck S."/>
            <person name="Sims D."/>
            <person name="Brettin T."/>
            <person name="Detter J.C."/>
            <person name="Han C."/>
            <person name="Larimer F."/>
            <person name="Land M."/>
            <person name="Hauser L."/>
            <person name="Kyrpides N."/>
            <person name="Ovchinnikova G."/>
            <person name="Stolz J."/>
        </authorList>
    </citation>
    <scope>NUCLEOTIDE SEQUENCE [LARGE SCALE GENOMIC DNA]</scope>
    <source>
        <strain evidence="7">MLS10</strain>
    </source>
</reference>